<keyword evidence="2" id="KW-1133">Transmembrane helix</keyword>
<keyword evidence="3" id="KW-1185">Reference proteome</keyword>
<name>A0A6I9ST51_SESIN</name>
<protein>
    <submittedName>
        <fullName evidence="4">Uncharacterized protein LOC105158623 isoform X1</fullName>
    </submittedName>
</protein>
<dbReference type="PROSITE" id="PS51257">
    <property type="entry name" value="PROKAR_LIPOPROTEIN"/>
    <property type="match status" value="1"/>
</dbReference>
<reference evidence="4" key="1">
    <citation type="submission" date="2025-08" db="UniProtKB">
        <authorList>
            <consortium name="RefSeq"/>
        </authorList>
    </citation>
    <scope>IDENTIFICATION</scope>
</reference>
<keyword evidence="2" id="KW-0812">Transmembrane</keyword>
<feature type="compositionally biased region" description="Basic and acidic residues" evidence="1">
    <location>
        <begin position="248"/>
        <end position="262"/>
    </location>
</feature>
<feature type="transmembrane region" description="Helical" evidence="2">
    <location>
        <begin position="105"/>
        <end position="126"/>
    </location>
</feature>
<dbReference type="RefSeq" id="XP_011073734.1">
    <property type="nucleotide sequence ID" value="XM_011075432.2"/>
</dbReference>
<accession>A0A6I9ST51</accession>
<dbReference type="InParanoid" id="A0A6I9ST51"/>
<organism evidence="3 4">
    <name type="scientific">Sesamum indicum</name>
    <name type="common">Oriental sesame</name>
    <name type="synonym">Sesamum orientale</name>
    <dbReference type="NCBI Taxonomy" id="4182"/>
    <lineage>
        <taxon>Eukaryota</taxon>
        <taxon>Viridiplantae</taxon>
        <taxon>Streptophyta</taxon>
        <taxon>Embryophyta</taxon>
        <taxon>Tracheophyta</taxon>
        <taxon>Spermatophyta</taxon>
        <taxon>Magnoliopsida</taxon>
        <taxon>eudicotyledons</taxon>
        <taxon>Gunneridae</taxon>
        <taxon>Pentapetalae</taxon>
        <taxon>asterids</taxon>
        <taxon>lamiids</taxon>
        <taxon>Lamiales</taxon>
        <taxon>Pedaliaceae</taxon>
        <taxon>Sesamum</taxon>
    </lineage>
</organism>
<evidence type="ECO:0000256" key="1">
    <source>
        <dbReference type="SAM" id="MobiDB-lite"/>
    </source>
</evidence>
<feature type="region of interest" description="Disordered" evidence="1">
    <location>
        <begin position="236"/>
        <end position="262"/>
    </location>
</feature>
<dbReference type="AlphaFoldDB" id="A0A6I9ST51"/>
<dbReference type="PANTHER" id="PTHR35719:SF2">
    <property type="entry name" value="ABC TRANSMEMBRANE TYPE-1 DOMAIN-CONTAINING PROTEIN"/>
    <property type="match status" value="1"/>
</dbReference>
<proteinExistence type="predicted"/>
<dbReference type="PANTHER" id="PTHR35719">
    <property type="entry name" value="OS01G0680600 PROTEIN"/>
    <property type="match status" value="1"/>
</dbReference>
<dbReference type="Proteomes" id="UP000504604">
    <property type="component" value="Linkage group LG3"/>
</dbReference>
<evidence type="ECO:0000256" key="2">
    <source>
        <dbReference type="SAM" id="Phobius"/>
    </source>
</evidence>
<keyword evidence="2" id="KW-0472">Membrane</keyword>
<feature type="region of interest" description="Disordered" evidence="1">
    <location>
        <begin position="157"/>
        <end position="178"/>
    </location>
</feature>
<dbReference type="OrthoDB" id="785439at2759"/>
<dbReference type="KEGG" id="sind:105158623"/>
<gene>
    <name evidence="4" type="primary">LOC105158623</name>
</gene>
<dbReference type="GeneID" id="105158623"/>
<evidence type="ECO:0000313" key="4">
    <source>
        <dbReference type="RefSeq" id="XP_011073734.1"/>
    </source>
</evidence>
<evidence type="ECO:0000313" key="3">
    <source>
        <dbReference type="Proteomes" id="UP000504604"/>
    </source>
</evidence>
<sequence>MEVMARVGIHVNPYPSPSLHNLLRLHTQNTLSLSCCRSLSVYDHRCFLLLSPWPLHIRRSRQWDSNAETNNSKNFNFGDDVEREDIDDGMEQWTEVLEDYIDSIWILKVFGSYGWLLPAIIISLLLTNGPKAFLMALALPFGQSTFTFAIEKFQNRGRIKPKPKTKTKKGRSRAYSSRKAEMEEEAEWIGSRQPRKKKKGYQSWVSKTGVSVSSNDKSAANFGGWDELDVGMDSNVGSSRRAAHKSSGLREEHAEKGKNKKWSESDGPLLLRLLISIFPFLSSWTKVL</sequence>
<feature type="compositionally biased region" description="Basic residues" evidence="1">
    <location>
        <begin position="157"/>
        <end position="172"/>
    </location>
</feature>